<dbReference type="EnsemblPlants" id="KEH30398">
    <property type="protein sequence ID" value="KEH30398"/>
    <property type="gene ID" value="MTR_4g069050"/>
</dbReference>
<evidence type="ECO:0000313" key="2">
    <source>
        <dbReference type="EMBL" id="KEH30398.1"/>
    </source>
</evidence>
<evidence type="ECO:0000313" key="4">
    <source>
        <dbReference type="Proteomes" id="UP000002051"/>
    </source>
</evidence>
<proteinExistence type="predicted"/>
<evidence type="ECO:0000256" key="1">
    <source>
        <dbReference type="SAM" id="Phobius"/>
    </source>
</evidence>
<keyword evidence="1 2" id="KW-0812">Transmembrane</keyword>
<dbReference type="HOGENOM" id="CLU_2945188_0_0_1"/>
<reference evidence="3" key="3">
    <citation type="submission" date="2015-04" db="UniProtKB">
        <authorList>
            <consortium name="EnsemblPlants"/>
        </authorList>
    </citation>
    <scope>IDENTIFICATION</scope>
    <source>
        <strain evidence="3">cv. Jemalong A17</strain>
    </source>
</reference>
<feature type="transmembrane region" description="Helical" evidence="1">
    <location>
        <begin position="6"/>
        <end position="24"/>
    </location>
</feature>
<dbReference type="AlphaFoldDB" id="A0A072UMZ5"/>
<dbReference type="EMBL" id="CM001220">
    <property type="protein sequence ID" value="KEH30398.1"/>
    <property type="molecule type" value="Genomic_DNA"/>
</dbReference>
<accession>A0A072UMZ5</accession>
<gene>
    <name evidence="2" type="ordered locus">MTR_4g069050</name>
</gene>
<sequence>MAPTFALHFLSLVLFFCTVFLKLGKRFKNNLRIIIRCKKGKLCIHLHTITGNIRRSMGAP</sequence>
<evidence type="ECO:0000313" key="3">
    <source>
        <dbReference type="EnsemblPlants" id="KEH30398"/>
    </source>
</evidence>
<reference evidence="2 4" key="2">
    <citation type="journal article" date="2014" name="BMC Genomics">
        <title>An improved genome release (version Mt4.0) for the model legume Medicago truncatula.</title>
        <authorList>
            <person name="Tang H."/>
            <person name="Krishnakumar V."/>
            <person name="Bidwell S."/>
            <person name="Rosen B."/>
            <person name="Chan A."/>
            <person name="Zhou S."/>
            <person name="Gentzbittel L."/>
            <person name="Childs K.L."/>
            <person name="Yandell M."/>
            <person name="Gundlach H."/>
            <person name="Mayer K.F."/>
            <person name="Schwartz D.C."/>
            <person name="Town C.D."/>
        </authorList>
    </citation>
    <scope>GENOME REANNOTATION</scope>
    <source>
        <strain evidence="2">A17</strain>
        <strain evidence="3 4">cv. Jemalong A17</strain>
    </source>
</reference>
<keyword evidence="1" id="KW-1133">Transmembrane helix</keyword>
<protein>
    <submittedName>
        <fullName evidence="2">Transmembrane protein, putative</fullName>
    </submittedName>
</protein>
<keyword evidence="4" id="KW-1185">Reference proteome</keyword>
<organism evidence="2 4">
    <name type="scientific">Medicago truncatula</name>
    <name type="common">Barrel medic</name>
    <name type="synonym">Medicago tribuloides</name>
    <dbReference type="NCBI Taxonomy" id="3880"/>
    <lineage>
        <taxon>Eukaryota</taxon>
        <taxon>Viridiplantae</taxon>
        <taxon>Streptophyta</taxon>
        <taxon>Embryophyta</taxon>
        <taxon>Tracheophyta</taxon>
        <taxon>Spermatophyta</taxon>
        <taxon>Magnoliopsida</taxon>
        <taxon>eudicotyledons</taxon>
        <taxon>Gunneridae</taxon>
        <taxon>Pentapetalae</taxon>
        <taxon>rosids</taxon>
        <taxon>fabids</taxon>
        <taxon>Fabales</taxon>
        <taxon>Fabaceae</taxon>
        <taxon>Papilionoideae</taxon>
        <taxon>50 kb inversion clade</taxon>
        <taxon>NPAAA clade</taxon>
        <taxon>Hologalegina</taxon>
        <taxon>IRL clade</taxon>
        <taxon>Trifolieae</taxon>
        <taxon>Medicago</taxon>
    </lineage>
</organism>
<dbReference type="Proteomes" id="UP000002051">
    <property type="component" value="Chromosome 4"/>
</dbReference>
<keyword evidence="1" id="KW-0472">Membrane</keyword>
<name>A0A072UMZ5_MEDTR</name>
<reference evidence="2 4" key="1">
    <citation type="journal article" date="2011" name="Nature">
        <title>The Medicago genome provides insight into the evolution of rhizobial symbioses.</title>
        <authorList>
            <person name="Young N.D."/>
            <person name="Debelle F."/>
            <person name="Oldroyd G.E."/>
            <person name="Geurts R."/>
            <person name="Cannon S.B."/>
            <person name="Udvardi M.K."/>
            <person name="Benedito V.A."/>
            <person name="Mayer K.F."/>
            <person name="Gouzy J."/>
            <person name="Schoof H."/>
            <person name="Van de Peer Y."/>
            <person name="Proost S."/>
            <person name="Cook D.R."/>
            <person name="Meyers B.C."/>
            <person name="Spannagl M."/>
            <person name="Cheung F."/>
            <person name="De Mita S."/>
            <person name="Krishnakumar V."/>
            <person name="Gundlach H."/>
            <person name="Zhou S."/>
            <person name="Mudge J."/>
            <person name="Bharti A.K."/>
            <person name="Murray J.D."/>
            <person name="Naoumkina M.A."/>
            <person name="Rosen B."/>
            <person name="Silverstein K.A."/>
            <person name="Tang H."/>
            <person name="Rombauts S."/>
            <person name="Zhao P.X."/>
            <person name="Zhou P."/>
            <person name="Barbe V."/>
            <person name="Bardou P."/>
            <person name="Bechner M."/>
            <person name="Bellec A."/>
            <person name="Berger A."/>
            <person name="Berges H."/>
            <person name="Bidwell S."/>
            <person name="Bisseling T."/>
            <person name="Choisne N."/>
            <person name="Couloux A."/>
            <person name="Denny R."/>
            <person name="Deshpande S."/>
            <person name="Dai X."/>
            <person name="Doyle J.J."/>
            <person name="Dudez A.M."/>
            <person name="Farmer A.D."/>
            <person name="Fouteau S."/>
            <person name="Franken C."/>
            <person name="Gibelin C."/>
            <person name="Gish J."/>
            <person name="Goldstein S."/>
            <person name="Gonzalez A.J."/>
            <person name="Green P.J."/>
            <person name="Hallab A."/>
            <person name="Hartog M."/>
            <person name="Hua A."/>
            <person name="Humphray S.J."/>
            <person name="Jeong D.H."/>
            <person name="Jing Y."/>
            <person name="Jocker A."/>
            <person name="Kenton S.M."/>
            <person name="Kim D.J."/>
            <person name="Klee K."/>
            <person name="Lai H."/>
            <person name="Lang C."/>
            <person name="Lin S."/>
            <person name="Macmil S.L."/>
            <person name="Magdelenat G."/>
            <person name="Matthews L."/>
            <person name="McCorrison J."/>
            <person name="Monaghan E.L."/>
            <person name="Mun J.H."/>
            <person name="Najar F.Z."/>
            <person name="Nicholson C."/>
            <person name="Noirot C."/>
            <person name="O'Bleness M."/>
            <person name="Paule C.R."/>
            <person name="Poulain J."/>
            <person name="Prion F."/>
            <person name="Qin B."/>
            <person name="Qu C."/>
            <person name="Retzel E.F."/>
            <person name="Riddle C."/>
            <person name="Sallet E."/>
            <person name="Samain S."/>
            <person name="Samson N."/>
            <person name="Sanders I."/>
            <person name="Saurat O."/>
            <person name="Scarpelli C."/>
            <person name="Schiex T."/>
            <person name="Segurens B."/>
            <person name="Severin A.J."/>
            <person name="Sherrier D.J."/>
            <person name="Shi R."/>
            <person name="Sims S."/>
            <person name="Singer S.R."/>
            <person name="Sinharoy S."/>
            <person name="Sterck L."/>
            <person name="Viollet A."/>
            <person name="Wang B.B."/>
            <person name="Wang K."/>
            <person name="Wang M."/>
            <person name="Wang X."/>
            <person name="Warfsmann J."/>
            <person name="Weissenbach J."/>
            <person name="White D.D."/>
            <person name="White J.D."/>
            <person name="Wiley G.B."/>
            <person name="Wincker P."/>
            <person name="Xing Y."/>
            <person name="Yang L."/>
            <person name="Yao Z."/>
            <person name="Ying F."/>
            <person name="Zhai J."/>
            <person name="Zhou L."/>
            <person name="Zuber A."/>
            <person name="Denarie J."/>
            <person name="Dixon R.A."/>
            <person name="May G.D."/>
            <person name="Schwartz D.C."/>
            <person name="Rogers J."/>
            <person name="Quetier F."/>
            <person name="Town C.D."/>
            <person name="Roe B.A."/>
        </authorList>
    </citation>
    <scope>NUCLEOTIDE SEQUENCE [LARGE SCALE GENOMIC DNA]</scope>
    <source>
        <strain evidence="2">A17</strain>
        <strain evidence="3 4">cv. Jemalong A17</strain>
    </source>
</reference>